<keyword evidence="5 6" id="KW-0378">Hydrolase</keyword>
<comment type="subunit">
    <text evidence="6">Monomer.</text>
</comment>
<dbReference type="CDD" id="cd01086">
    <property type="entry name" value="MetAP1"/>
    <property type="match status" value="1"/>
</dbReference>
<feature type="binding site" evidence="6">
    <location>
        <position position="177"/>
    </location>
    <ligand>
        <name>substrate</name>
    </ligand>
</feature>
<keyword evidence="4 6" id="KW-0479">Metal-binding</keyword>
<evidence type="ECO:0000256" key="7">
    <source>
        <dbReference type="RuleBase" id="RU003653"/>
    </source>
</evidence>
<dbReference type="HAMAP" id="MF_01974">
    <property type="entry name" value="MetAP_1"/>
    <property type="match status" value="1"/>
</dbReference>
<comment type="cofactor">
    <cofactor evidence="6">
        <name>Co(2+)</name>
        <dbReference type="ChEBI" id="CHEBI:48828"/>
    </cofactor>
    <cofactor evidence="6">
        <name>Zn(2+)</name>
        <dbReference type="ChEBI" id="CHEBI:29105"/>
    </cofactor>
    <cofactor evidence="6">
        <name>Mn(2+)</name>
        <dbReference type="ChEBI" id="CHEBI:29035"/>
    </cofactor>
    <cofactor evidence="6">
        <name>Fe(2+)</name>
        <dbReference type="ChEBI" id="CHEBI:29033"/>
    </cofactor>
    <text evidence="6">Binds 2 divalent metal cations per subunit. Has a high-affinity and a low affinity metal-binding site. The true nature of the physiological cofactor is under debate. The enzyme is active with cobalt, zinc, manganese or divalent iron ions. Most likely, methionine aminopeptidases function as mononuclear Fe(2+)-metalloproteases under physiological conditions, and the catalytically relevant metal-binding site has been assigned to the histidine-containing high-affinity site.</text>
</comment>
<feature type="binding site" evidence="6">
    <location>
        <position position="107"/>
    </location>
    <ligand>
        <name>a divalent metal cation</name>
        <dbReference type="ChEBI" id="CHEBI:60240"/>
        <label>1</label>
    </ligand>
</feature>
<dbReference type="PANTHER" id="PTHR43330">
    <property type="entry name" value="METHIONINE AMINOPEPTIDASE"/>
    <property type="match status" value="1"/>
</dbReference>
<dbReference type="Pfam" id="PF00557">
    <property type="entry name" value="Peptidase_M24"/>
    <property type="match status" value="1"/>
</dbReference>
<evidence type="ECO:0000256" key="1">
    <source>
        <dbReference type="ARBA" id="ARBA00002521"/>
    </source>
</evidence>
<dbReference type="EC" id="3.4.11.18" evidence="6 7"/>
<dbReference type="PANTHER" id="PTHR43330:SF27">
    <property type="entry name" value="METHIONINE AMINOPEPTIDASE"/>
    <property type="match status" value="1"/>
</dbReference>
<dbReference type="GO" id="GO:0005829">
    <property type="term" value="C:cytosol"/>
    <property type="evidence" value="ECO:0007669"/>
    <property type="project" value="TreeGrafter"/>
</dbReference>
<dbReference type="InterPro" id="IPR036005">
    <property type="entry name" value="Creatinase/aminopeptidase-like"/>
</dbReference>
<dbReference type="EMBL" id="KT007046">
    <property type="protein sequence ID" value="AKQ04702.1"/>
    <property type="molecule type" value="Genomic_DNA"/>
</dbReference>
<sequence>MITIKSEREVETMAGAGRIVADTLALVASAVRPGVSTEDLDDLAEEFIRSHPGARPSFKGLYDFPKSLCTSLNDEIVHGIPSRRRVLEPGDIVSVDCGVCVEGLHADSAVTVPVGEVSEDVHRLLRVTRDALEAGIGAAVLGNHVGDIGHAVQRVAEAAGFSVVRELVGHGIGSSFHEEPQGPNYGKPKRGPRLVKGMTIAIEPMINMGRPEIRTLDDKWTVVTADGSLSAHFEHTVLIEPGGPRLLTVAPVTTLA</sequence>
<name>A0A0H4TDR7_9BACT</name>
<dbReference type="SUPFAM" id="SSF55920">
    <property type="entry name" value="Creatinase/aminopeptidase"/>
    <property type="match status" value="1"/>
</dbReference>
<protein>
    <recommendedName>
        <fullName evidence="6 7">Methionine aminopeptidase</fullName>
        <shortName evidence="6">MAP</shortName>
        <shortName evidence="6">MetAP</shortName>
        <ecNumber evidence="6 7">3.4.11.18</ecNumber>
    </recommendedName>
    <alternativeName>
        <fullName evidence="6">Peptidase M</fullName>
    </alternativeName>
</protein>
<comment type="similarity">
    <text evidence="6">Belongs to the peptidase M24A family. Methionine aminopeptidase type 1 subfamily.</text>
</comment>
<dbReference type="InterPro" id="IPR000994">
    <property type="entry name" value="Pept_M24"/>
</dbReference>
<keyword evidence="2 6" id="KW-0031">Aminopeptidase</keyword>
<organism evidence="9">
    <name type="scientific">uncultured Gemmatimonadetes bacterium Rifle_16ft_4_minimus_7</name>
    <dbReference type="NCBI Taxonomy" id="1665098"/>
    <lineage>
        <taxon>Bacteria</taxon>
        <taxon>Pseudomonadati</taxon>
        <taxon>Gemmatimonadota</taxon>
        <taxon>environmental samples</taxon>
    </lineage>
</organism>
<dbReference type="InterPro" id="IPR001714">
    <property type="entry name" value="Pept_M24_MAP"/>
</dbReference>
<dbReference type="GO" id="GO:0070006">
    <property type="term" value="F:metalloaminopeptidase activity"/>
    <property type="evidence" value="ECO:0007669"/>
    <property type="project" value="UniProtKB-UniRule"/>
</dbReference>
<feature type="binding site" evidence="6">
    <location>
        <position position="170"/>
    </location>
    <ligand>
        <name>a divalent metal cation</name>
        <dbReference type="ChEBI" id="CHEBI:60240"/>
        <label>2</label>
        <note>catalytic</note>
    </ligand>
</feature>
<dbReference type="AlphaFoldDB" id="A0A0H4TDR7"/>
<evidence type="ECO:0000256" key="3">
    <source>
        <dbReference type="ARBA" id="ARBA00022670"/>
    </source>
</evidence>
<feature type="binding site" evidence="6">
    <location>
        <position position="234"/>
    </location>
    <ligand>
        <name>a divalent metal cation</name>
        <dbReference type="ChEBI" id="CHEBI:60240"/>
        <label>2</label>
        <note>catalytic</note>
    </ligand>
</feature>
<feature type="binding site" evidence="6">
    <location>
        <position position="78"/>
    </location>
    <ligand>
        <name>substrate</name>
    </ligand>
</feature>
<dbReference type="Gene3D" id="3.90.230.10">
    <property type="entry name" value="Creatinase/methionine aminopeptidase superfamily"/>
    <property type="match status" value="1"/>
</dbReference>
<dbReference type="GO" id="GO:0046872">
    <property type="term" value="F:metal ion binding"/>
    <property type="evidence" value="ECO:0007669"/>
    <property type="project" value="UniProtKB-UniRule"/>
</dbReference>
<dbReference type="NCBIfam" id="TIGR00500">
    <property type="entry name" value="met_pdase_I"/>
    <property type="match status" value="1"/>
</dbReference>
<reference evidence="9" key="1">
    <citation type="journal article" date="2015" name="ISME J.">
        <title>Aquifer environment selects for microbial species cohorts in sediment and groundwater.</title>
        <authorList>
            <person name="Hug L.A."/>
            <person name="Thomas B.C."/>
            <person name="Brown C.T."/>
            <person name="Frischkorn K.R."/>
            <person name="Williams K.H."/>
            <person name="Tringe S.G."/>
            <person name="Banfield J.F."/>
        </authorList>
    </citation>
    <scope>NUCLEOTIDE SEQUENCE</scope>
</reference>
<dbReference type="GO" id="GO:0006508">
    <property type="term" value="P:proteolysis"/>
    <property type="evidence" value="ECO:0007669"/>
    <property type="project" value="UniProtKB-KW"/>
</dbReference>
<evidence type="ECO:0000259" key="8">
    <source>
        <dbReference type="Pfam" id="PF00557"/>
    </source>
</evidence>
<dbReference type="GO" id="GO:0004239">
    <property type="term" value="F:initiator methionyl aminopeptidase activity"/>
    <property type="evidence" value="ECO:0007669"/>
    <property type="project" value="UniProtKB-UniRule"/>
</dbReference>
<feature type="binding site" evidence="6">
    <location>
        <position position="234"/>
    </location>
    <ligand>
        <name>a divalent metal cation</name>
        <dbReference type="ChEBI" id="CHEBI:60240"/>
        <label>1</label>
    </ligand>
</feature>
<comment type="function">
    <text evidence="1 6">Removes the N-terminal methionine from nascent proteins. The N-terminal methionine is often cleaved when the second residue in the primary sequence is small and uncharged (Met-Ala-, Cys, Gly, Pro, Ser, Thr, or Val). Requires deformylation of the N(alpha)-formylated initiator methionine before it can be hydrolyzed.</text>
</comment>
<comment type="catalytic activity">
    <reaction evidence="6 7">
        <text>Release of N-terminal amino acids, preferentially methionine, from peptides and arylamides.</text>
        <dbReference type="EC" id="3.4.11.18"/>
    </reaction>
</comment>
<feature type="binding site" evidence="6">
    <location>
        <position position="107"/>
    </location>
    <ligand>
        <name>a divalent metal cation</name>
        <dbReference type="ChEBI" id="CHEBI:60240"/>
        <label>2</label>
        <note>catalytic</note>
    </ligand>
</feature>
<evidence type="ECO:0000313" key="9">
    <source>
        <dbReference type="EMBL" id="AKQ04702.1"/>
    </source>
</evidence>
<feature type="binding site" evidence="6">
    <location>
        <position position="203"/>
    </location>
    <ligand>
        <name>a divalent metal cation</name>
        <dbReference type="ChEBI" id="CHEBI:60240"/>
        <label>2</label>
        <note>catalytic</note>
    </ligand>
</feature>
<gene>
    <name evidence="6" type="primary">map</name>
</gene>
<evidence type="ECO:0000256" key="5">
    <source>
        <dbReference type="ARBA" id="ARBA00022801"/>
    </source>
</evidence>
<evidence type="ECO:0000256" key="2">
    <source>
        <dbReference type="ARBA" id="ARBA00022438"/>
    </source>
</evidence>
<dbReference type="PRINTS" id="PR00599">
    <property type="entry name" value="MAPEPTIDASE"/>
</dbReference>
<dbReference type="InterPro" id="IPR002467">
    <property type="entry name" value="Pept_M24A_MAP1"/>
</dbReference>
<feature type="binding site" evidence="6">
    <location>
        <position position="96"/>
    </location>
    <ligand>
        <name>a divalent metal cation</name>
        <dbReference type="ChEBI" id="CHEBI:60240"/>
        <label>1</label>
    </ligand>
</feature>
<keyword evidence="3 6" id="KW-0645">Protease</keyword>
<evidence type="ECO:0000256" key="6">
    <source>
        <dbReference type="HAMAP-Rule" id="MF_01974"/>
    </source>
</evidence>
<evidence type="ECO:0000256" key="4">
    <source>
        <dbReference type="ARBA" id="ARBA00022723"/>
    </source>
</evidence>
<proteinExistence type="inferred from homology"/>
<accession>A0A0H4TDR7</accession>
<feature type="domain" description="Peptidase M24" evidence="8">
    <location>
        <begin position="12"/>
        <end position="240"/>
    </location>
</feature>